<evidence type="ECO:0000313" key="3">
    <source>
        <dbReference type="EMBL" id="BBM44172.1"/>
    </source>
</evidence>
<evidence type="ECO:0000256" key="2">
    <source>
        <dbReference type="SAM" id="MobiDB-lite"/>
    </source>
</evidence>
<feature type="coiled-coil region" evidence="1">
    <location>
        <begin position="269"/>
        <end position="327"/>
    </location>
</feature>
<sequence>MKALIILSPISKREVILKKVDKYVENFNENPVNECKKKYNEISSTVSEIVLLPTYVDTVEFVKDELDMSPLSMLKPNIRIGDEGYKYLKFTNSTKIKIGGRIVSFNLDEGKNKKKSQEGGAGNGTGNDSTSGTATTPQMPAMTAASTASMASPAGDETTAISLDEPAFKRKGLIDMVQNYSKMGSNEKKRIRQVAGKKLIEYLSNLAAINQITKWAVQDDKVPDRNPSEPIRAYRNLTKSLLILYFKDDKVSKKKEIESEKDAKERYEYAEIKTRLDTLNAEIKDYNDKILGLLKTGKTDELTLTNIQKYREKQKILLEEKERIKKEKLNGQANYEAYRKQEDIKQWTESLLGIELGVPFRFMYVPEVEILKYLETYELTEKSEGRFEILLKQSLAREQYVEVGSAITLAKKGAMKVWDGISSVLKGGVHAKKVK</sequence>
<evidence type="ECO:0000313" key="4">
    <source>
        <dbReference type="Proteomes" id="UP000422644"/>
    </source>
</evidence>
<name>A0A510JXQ8_9FUSO</name>
<accession>A0A510JXQ8</accession>
<proteinExistence type="predicted"/>
<protein>
    <submittedName>
        <fullName evidence="3">Phage-related minor tail protein</fullName>
    </submittedName>
</protein>
<keyword evidence="1" id="KW-0175">Coiled coil</keyword>
<dbReference type="Proteomes" id="UP000422644">
    <property type="component" value="Chromosome"/>
</dbReference>
<reference evidence="3 4" key="1">
    <citation type="submission" date="2019-07" db="EMBL/GenBank/DDBJ databases">
        <title>Complete Genome Sequence of Leptotrichia trevisanii Strain JMUB3870.</title>
        <authorList>
            <person name="Watanabe S."/>
            <person name="Cui L."/>
        </authorList>
    </citation>
    <scope>NUCLEOTIDE SEQUENCE [LARGE SCALE GENOMIC DNA]</scope>
    <source>
        <strain evidence="3 4">JMUB3870</strain>
    </source>
</reference>
<dbReference type="RefSeq" id="WP_155282351.1">
    <property type="nucleotide sequence ID" value="NZ_AP019831.1"/>
</dbReference>
<feature type="region of interest" description="Disordered" evidence="2">
    <location>
        <begin position="110"/>
        <end position="162"/>
    </location>
</feature>
<keyword evidence="4" id="KW-1185">Reference proteome</keyword>
<organism evidence="3 4">
    <name type="scientific">Leptotrichia trevisanii</name>
    <dbReference type="NCBI Taxonomy" id="109328"/>
    <lineage>
        <taxon>Bacteria</taxon>
        <taxon>Fusobacteriati</taxon>
        <taxon>Fusobacteriota</taxon>
        <taxon>Fusobacteriia</taxon>
        <taxon>Fusobacteriales</taxon>
        <taxon>Leptotrichiaceae</taxon>
        <taxon>Leptotrichia</taxon>
    </lineage>
</organism>
<dbReference type="AlphaFoldDB" id="A0A510JXQ8"/>
<feature type="compositionally biased region" description="Low complexity" evidence="2">
    <location>
        <begin position="126"/>
        <end position="154"/>
    </location>
</feature>
<evidence type="ECO:0000256" key="1">
    <source>
        <dbReference type="SAM" id="Coils"/>
    </source>
</evidence>
<gene>
    <name evidence="3" type="ORF">JMUB3870_0279</name>
</gene>
<dbReference type="EMBL" id="AP019831">
    <property type="protein sequence ID" value="BBM44172.1"/>
    <property type="molecule type" value="Genomic_DNA"/>
</dbReference>